<dbReference type="EMBL" id="SRLN01000011">
    <property type="protein sequence ID" value="KAB0243740.1"/>
    <property type="molecule type" value="Genomic_DNA"/>
</dbReference>
<dbReference type="InterPro" id="IPR036388">
    <property type="entry name" value="WH-like_DNA-bd_sf"/>
</dbReference>
<sequence>MSKVISFSISDRYLDKLRSLYPELTDNLAAKQFLTDQLDADLDDNLDTNLDDKLKILIEKSLGDRLDAKLDDRLDATEKSISKWILDFDNRIKDIDREMKDRSIAVDDQIEKIKNRLDNWTLATSSDIKDVKDKSIAIDDQIKAIEARLDESLDKNLDGSLDESLDSSLYESYSEIFIDKPDENLDDSLDTNLDTNLDNSLDKEPVTLEEILLQKKMIREEWLTLKEILGQRRKDWPKSIEGLRKKAIREGWPRRDHENRKEYQIPVGK</sequence>
<dbReference type="EMBL" id="SRLN01000017">
    <property type="protein sequence ID" value="KAB0238270.1"/>
    <property type="molecule type" value="Genomic_DNA"/>
</dbReference>
<reference evidence="4" key="1">
    <citation type="submission" date="2019-04" db="EMBL/GenBank/DDBJ databases">
        <title>Microviridin 1777: A Toxic Chymotrypsin Inhibitor Discovered by a Metabologenomic Approach.</title>
        <authorList>
            <person name="Sieber S."/>
            <person name="Grendelmeier S.M."/>
            <person name="Harris L.A."/>
            <person name="Mitchell D.A."/>
            <person name="Gademann K."/>
        </authorList>
    </citation>
    <scope>NUCLEOTIDE SEQUENCE [LARGE SCALE GENOMIC DNA]</scope>
    <source>
        <strain evidence="4">EAWAG127a</strain>
    </source>
</reference>
<dbReference type="EMBL" id="SRLN01000017">
    <property type="protein sequence ID" value="KAB0238244.1"/>
    <property type="molecule type" value="Genomic_DNA"/>
</dbReference>
<organism evidence="2 4">
    <name type="scientific">Microcystis aeruginosa EAWAG127a</name>
    <dbReference type="NCBI Taxonomy" id="2529855"/>
    <lineage>
        <taxon>Bacteria</taxon>
        <taxon>Bacillati</taxon>
        <taxon>Cyanobacteriota</taxon>
        <taxon>Cyanophyceae</taxon>
        <taxon>Oscillatoriophycideae</taxon>
        <taxon>Chroococcales</taxon>
        <taxon>Microcystaceae</taxon>
        <taxon>Microcystis</taxon>
    </lineage>
</organism>
<evidence type="ECO:0000313" key="2">
    <source>
        <dbReference type="EMBL" id="KAB0238270.1"/>
    </source>
</evidence>
<dbReference type="Gene3D" id="1.10.10.10">
    <property type="entry name" value="Winged helix-like DNA-binding domain superfamily/Winged helix DNA-binding domain"/>
    <property type="match status" value="1"/>
</dbReference>
<accession>A0A5J5LP90</accession>
<comment type="caution">
    <text evidence="2">The sequence shown here is derived from an EMBL/GenBank/DDBJ whole genome shotgun (WGS) entry which is preliminary data.</text>
</comment>
<dbReference type="RefSeq" id="WP_150975043.1">
    <property type="nucleotide sequence ID" value="NZ_SRLN01000011.1"/>
</dbReference>
<dbReference type="AlphaFoldDB" id="A0A5J5LP90"/>
<gene>
    <name evidence="3" type="ORF">EZJ55_00710</name>
    <name evidence="1" type="ORF">EZJ55_24565</name>
    <name evidence="2" type="ORF">EZJ55_24715</name>
</gene>
<name>A0A5J5LP90_MICAE</name>
<proteinExistence type="predicted"/>
<evidence type="ECO:0000313" key="3">
    <source>
        <dbReference type="EMBL" id="KAB0243740.1"/>
    </source>
</evidence>
<evidence type="ECO:0000313" key="4">
    <source>
        <dbReference type="Proteomes" id="UP000325636"/>
    </source>
</evidence>
<reference evidence="2" key="2">
    <citation type="journal article" date="2020" name="J. Nat. Prod.">
        <title>Microviridin 1777: A Toxic Chymotrypsin Inhibitor Discovered by a Metabologenomic Approach.</title>
        <authorList>
            <person name="Sieber S."/>
            <person name="Grendelmeier S.M."/>
            <person name="Harris L.A."/>
            <person name="Mitchell D.A."/>
            <person name="Gademann K."/>
        </authorList>
    </citation>
    <scope>NUCLEOTIDE SEQUENCE</scope>
    <source>
        <strain evidence="2">EAWAG127a</strain>
    </source>
</reference>
<evidence type="ECO:0000313" key="1">
    <source>
        <dbReference type="EMBL" id="KAB0238244.1"/>
    </source>
</evidence>
<dbReference type="Proteomes" id="UP000325636">
    <property type="component" value="Unassembled WGS sequence"/>
</dbReference>
<protein>
    <submittedName>
        <fullName evidence="2">Uncharacterized protein</fullName>
    </submittedName>
</protein>